<evidence type="ECO:0000313" key="14">
    <source>
        <dbReference type="Ensembl" id="ENSGWIP00000017211.1"/>
    </source>
</evidence>
<dbReference type="Proteomes" id="UP000694680">
    <property type="component" value="Chromosome 21"/>
</dbReference>
<evidence type="ECO:0000256" key="8">
    <source>
        <dbReference type="ARBA" id="ARBA00022840"/>
    </source>
</evidence>
<reference evidence="14" key="1">
    <citation type="submission" date="2020-06" db="EMBL/GenBank/DDBJ databases">
        <authorList>
            <consortium name="Wellcome Sanger Institute Data Sharing"/>
        </authorList>
    </citation>
    <scope>NUCLEOTIDE SEQUENCE [LARGE SCALE GENOMIC DNA]</scope>
</reference>
<evidence type="ECO:0000256" key="2">
    <source>
        <dbReference type="ARBA" id="ARBA00005505"/>
    </source>
</evidence>
<proteinExistence type="inferred from homology"/>
<dbReference type="InterPro" id="IPR008266">
    <property type="entry name" value="Tyr_kinase_AS"/>
</dbReference>
<evidence type="ECO:0000256" key="3">
    <source>
        <dbReference type="ARBA" id="ARBA00012513"/>
    </source>
</evidence>
<evidence type="ECO:0000256" key="10">
    <source>
        <dbReference type="ARBA" id="ARBA00048679"/>
    </source>
</evidence>
<comment type="similarity">
    <text evidence="2">Belongs to the protein kinase superfamily. CAMK Ser/Thr protein kinase family. PIM subfamily.</text>
</comment>
<dbReference type="EC" id="2.7.11.1" evidence="3"/>
<comment type="catalytic activity">
    <reaction evidence="10">
        <text>L-seryl-[protein] + ATP = O-phospho-L-seryl-[protein] + ADP + H(+)</text>
        <dbReference type="Rhea" id="RHEA:17989"/>
        <dbReference type="Rhea" id="RHEA-COMP:9863"/>
        <dbReference type="Rhea" id="RHEA-COMP:11604"/>
        <dbReference type="ChEBI" id="CHEBI:15378"/>
        <dbReference type="ChEBI" id="CHEBI:29999"/>
        <dbReference type="ChEBI" id="CHEBI:30616"/>
        <dbReference type="ChEBI" id="CHEBI:83421"/>
        <dbReference type="ChEBI" id="CHEBI:456216"/>
        <dbReference type="EC" id="2.7.11.1"/>
    </reaction>
</comment>
<dbReference type="SUPFAM" id="SSF56112">
    <property type="entry name" value="Protein kinase-like (PK-like)"/>
    <property type="match status" value="1"/>
</dbReference>
<reference evidence="14" key="3">
    <citation type="submission" date="2025-09" db="UniProtKB">
        <authorList>
            <consortium name="Ensembl"/>
        </authorList>
    </citation>
    <scope>IDENTIFICATION</scope>
</reference>
<keyword evidence="8 11" id="KW-0067">ATP-binding</keyword>
<keyword evidence="4" id="KW-0723">Serine/threonine-protein kinase</keyword>
<evidence type="ECO:0000259" key="13">
    <source>
        <dbReference type="PROSITE" id="PS50011"/>
    </source>
</evidence>
<evidence type="ECO:0000256" key="1">
    <source>
        <dbReference type="ARBA" id="ARBA00004340"/>
    </source>
</evidence>
<comment type="catalytic activity">
    <reaction evidence="9">
        <text>L-threonyl-[protein] + ATP = O-phospho-L-threonyl-[protein] + ADP + H(+)</text>
        <dbReference type="Rhea" id="RHEA:46608"/>
        <dbReference type="Rhea" id="RHEA-COMP:11060"/>
        <dbReference type="Rhea" id="RHEA-COMP:11605"/>
        <dbReference type="ChEBI" id="CHEBI:15378"/>
        <dbReference type="ChEBI" id="CHEBI:30013"/>
        <dbReference type="ChEBI" id="CHEBI:30616"/>
        <dbReference type="ChEBI" id="CHEBI:61977"/>
        <dbReference type="ChEBI" id="CHEBI:456216"/>
        <dbReference type="EC" id="2.7.11.1"/>
    </reaction>
</comment>
<dbReference type="Gene3D" id="1.10.510.10">
    <property type="entry name" value="Transferase(Phosphotransferase) domain 1"/>
    <property type="match status" value="1"/>
</dbReference>
<comment type="subcellular location">
    <subcellularLocation>
        <location evidence="1">Host cell</location>
    </subcellularLocation>
</comment>
<evidence type="ECO:0000313" key="15">
    <source>
        <dbReference type="Proteomes" id="UP000694680"/>
    </source>
</evidence>
<dbReference type="InterPro" id="IPR000719">
    <property type="entry name" value="Prot_kinase_dom"/>
</dbReference>
<dbReference type="Pfam" id="PF00069">
    <property type="entry name" value="Pkinase"/>
    <property type="match status" value="1"/>
</dbReference>
<evidence type="ECO:0000256" key="5">
    <source>
        <dbReference type="ARBA" id="ARBA00022679"/>
    </source>
</evidence>
<dbReference type="PROSITE" id="PS00107">
    <property type="entry name" value="PROTEIN_KINASE_ATP"/>
    <property type="match status" value="1"/>
</dbReference>
<evidence type="ECO:0000256" key="11">
    <source>
        <dbReference type="PROSITE-ProRule" id="PRU10141"/>
    </source>
</evidence>
<gene>
    <name evidence="14" type="primary">LOC114455514</name>
</gene>
<keyword evidence="15" id="KW-1185">Reference proteome</keyword>
<feature type="region of interest" description="Disordered" evidence="12">
    <location>
        <begin position="115"/>
        <end position="185"/>
    </location>
</feature>
<protein>
    <recommendedName>
        <fullName evidence="3">non-specific serine/threonine protein kinase</fullName>
        <ecNumber evidence="3">2.7.11.1</ecNumber>
    </recommendedName>
</protein>
<dbReference type="PROSITE" id="PS50011">
    <property type="entry name" value="PROTEIN_KINASE_DOM"/>
    <property type="match status" value="1"/>
</dbReference>
<keyword evidence="6 11" id="KW-0547">Nucleotide-binding</keyword>
<dbReference type="PANTHER" id="PTHR22984">
    <property type="entry name" value="SERINE/THREONINE-PROTEIN KINASE PIM"/>
    <property type="match status" value="1"/>
</dbReference>
<feature type="domain" description="Protein kinase" evidence="13">
    <location>
        <begin position="231"/>
        <end position="475"/>
    </location>
</feature>
<dbReference type="PANTHER" id="PTHR22984:SF25">
    <property type="entry name" value="PROTEIN KINASE DOMAIN-CONTAINING PROTEIN"/>
    <property type="match status" value="1"/>
</dbReference>
<dbReference type="Gene3D" id="3.30.200.20">
    <property type="entry name" value="Phosphorylase Kinase, domain 1"/>
    <property type="match status" value="1"/>
</dbReference>
<evidence type="ECO:0000256" key="6">
    <source>
        <dbReference type="ARBA" id="ARBA00022741"/>
    </source>
</evidence>
<dbReference type="GO" id="GO:0004674">
    <property type="term" value="F:protein serine/threonine kinase activity"/>
    <property type="evidence" value="ECO:0007669"/>
    <property type="project" value="UniProtKB-KW"/>
</dbReference>
<dbReference type="Ensembl" id="ENSGWIT00000019000.1">
    <property type="protein sequence ID" value="ENSGWIP00000017211.1"/>
    <property type="gene ID" value="ENSGWIG00000009586.1"/>
</dbReference>
<evidence type="ECO:0000256" key="4">
    <source>
        <dbReference type="ARBA" id="ARBA00022527"/>
    </source>
</evidence>
<dbReference type="GO" id="GO:0005524">
    <property type="term" value="F:ATP binding"/>
    <property type="evidence" value="ECO:0007669"/>
    <property type="project" value="UniProtKB-UniRule"/>
</dbReference>
<evidence type="ECO:0000256" key="9">
    <source>
        <dbReference type="ARBA" id="ARBA00047899"/>
    </source>
</evidence>
<feature type="binding site" evidence="11">
    <location>
        <position position="260"/>
    </location>
    <ligand>
        <name>ATP</name>
        <dbReference type="ChEBI" id="CHEBI:30616"/>
    </ligand>
</feature>
<accession>A0A8C5E743</accession>
<evidence type="ECO:0000256" key="7">
    <source>
        <dbReference type="ARBA" id="ARBA00022777"/>
    </source>
</evidence>
<dbReference type="AlphaFoldDB" id="A0A8C5E743"/>
<keyword evidence="7" id="KW-0418">Kinase</keyword>
<dbReference type="GO" id="GO:0043657">
    <property type="term" value="C:host cell"/>
    <property type="evidence" value="ECO:0007669"/>
    <property type="project" value="UniProtKB-SubCell"/>
</dbReference>
<dbReference type="InterPro" id="IPR017441">
    <property type="entry name" value="Protein_kinase_ATP_BS"/>
</dbReference>
<name>A0A8C5E743_GOUWI</name>
<dbReference type="PROSITE" id="PS00109">
    <property type="entry name" value="PROTEIN_KINASE_TYR"/>
    <property type="match status" value="1"/>
</dbReference>
<reference evidence="14" key="2">
    <citation type="submission" date="2025-08" db="UniProtKB">
        <authorList>
            <consortium name="Ensembl"/>
        </authorList>
    </citation>
    <scope>IDENTIFICATION</scope>
</reference>
<keyword evidence="5" id="KW-0808">Transferase</keyword>
<feature type="compositionally biased region" description="Acidic residues" evidence="12">
    <location>
        <begin position="161"/>
        <end position="170"/>
    </location>
</feature>
<sequence length="481" mass="54245">MMSEQGQIIRRVQALISEKYKEEPIVPLSSYLAVVVEADMGPRKAWTSAGPLINPESSEDQHLEYLHLQDNNTHYFVVKVPCSDALDMVEVETEDEDELQTGMVHKRKAREHNVLMPNSKKVKVEEELQDQSPINLQQQKPRKSLKAKRRISPPQLHGNSEDIDSTDSLDDVFALSPTNSHDNVKPAHCPVLESGPQVELLPDYSPLPLPKETTTSRETFIRNQEIFETTYMEREILGRGTFGDVFEAVRLSDFKLVAIKHIPRGLAANTSVSGQGDSEILEVLLMQMAAGKRGIDSLPNPAIIGFEDVLVLEDEVLIIMENPVNAKSLYDFITSSTRPMLEHEVKSIIKQVLNAAIIMHHNGVLHNDIRTENILVSINDEGPSVKIIDFGCAELISDTLDDSSIEPLELAEIEYEAQQTTVRQIGYLLSYLVRKNTHAMREELSHEGNDFLSVCLEEEPTYRRLLKNLQHHPWFHGLTSP</sequence>
<feature type="compositionally biased region" description="Polar residues" evidence="12">
    <location>
        <begin position="130"/>
        <end position="139"/>
    </location>
</feature>
<evidence type="ECO:0000256" key="12">
    <source>
        <dbReference type="SAM" id="MobiDB-lite"/>
    </source>
</evidence>
<dbReference type="GO" id="GO:0005737">
    <property type="term" value="C:cytoplasm"/>
    <property type="evidence" value="ECO:0007669"/>
    <property type="project" value="TreeGrafter"/>
</dbReference>
<organism evidence="14 15">
    <name type="scientific">Gouania willdenowi</name>
    <name type="common">Blunt-snouted clingfish</name>
    <name type="synonym">Lepadogaster willdenowi</name>
    <dbReference type="NCBI Taxonomy" id="441366"/>
    <lineage>
        <taxon>Eukaryota</taxon>
        <taxon>Metazoa</taxon>
        <taxon>Chordata</taxon>
        <taxon>Craniata</taxon>
        <taxon>Vertebrata</taxon>
        <taxon>Euteleostomi</taxon>
        <taxon>Actinopterygii</taxon>
        <taxon>Neopterygii</taxon>
        <taxon>Teleostei</taxon>
        <taxon>Neoteleostei</taxon>
        <taxon>Acanthomorphata</taxon>
        <taxon>Ovalentaria</taxon>
        <taxon>Blenniimorphae</taxon>
        <taxon>Blenniiformes</taxon>
        <taxon>Gobiesocoidei</taxon>
        <taxon>Gobiesocidae</taxon>
        <taxon>Gobiesocinae</taxon>
        <taxon>Gouania</taxon>
    </lineage>
</organism>
<dbReference type="InterPro" id="IPR011009">
    <property type="entry name" value="Kinase-like_dom_sf"/>
</dbReference>
<dbReference type="InterPro" id="IPR051138">
    <property type="entry name" value="PIM_Ser/Thr_kinase"/>
</dbReference>
<feature type="compositionally biased region" description="Basic residues" evidence="12">
    <location>
        <begin position="140"/>
        <end position="151"/>
    </location>
</feature>